<name>A0A6J7GUQ5_9ZZZZ</name>
<protein>
    <submittedName>
        <fullName evidence="2">Unannotated protein</fullName>
    </submittedName>
</protein>
<dbReference type="EMBL" id="CAFBMK010000062">
    <property type="protein sequence ID" value="CAB4912201.1"/>
    <property type="molecule type" value="Genomic_DNA"/>
</dbReference>
<dbReference type="PROSITE" id="PS51257">
    <property type="entry name" value="PROKAR_LIPOPROTEIN"/>
    <property type="match status" value="1"/>
</dbReference>
<proteinExistence type="predicted"/>
<reference evidence="2" key="1">
    <citation type="submission" date="2020-05" db="EMBL/GenBank/DDBJ databases">
        <authorList>
            <person name="Chiriac C."/>
            <person name="Salcher M."/>
            <person name="Ghai R."/>
            <person name="Kavagutti S V."/>
        </authorList>
    </citation>
    <scope>NUCLEOTIDE SEQUENCE</scope>
</reference>
<accession>A0A6J7GUQ5</accession>
<organism evidence="2">
    <name type="scientific">freshwater metagenome</name>
    <dbReference type="NCBI Taxonomy" id="449393"/>
    <lineage>
        <taxon>unclassified sequences</taxon>
        <taxon>metagenomes</taxon>
        <taxon>ecological metagenomes</taxon>
    </lineage>
</organism>
<evidence type="ECO:0000313" key="2">
    <source>
        <dbReference type="EMBL" id="CAB4912201.1"/>
    </source>
</evidence>
<evidence type="ECO:0000256" key="1">
    <source>
        <dbReference type="SAM" id="MobiDB-lite"/>
    </source>
</evidence>
<gene>
    <name evidence="2" type="ORF">UFOPK3564_01323</name>
</gene>
<sequence length="73" mass="7911">MTTDQGRVATTAHPLCVCVQPQVMVASLLGCAEQDEHGGLRIRDDWPGPRYEGRVTEQSRAACPLHRPDPASA</sequence>
<dbReference type="AlphaFoldDB" id="A0A6J7GUQ5"/>
<feature type="region of interest" description="Disordered" evidence="1">
    <location>
        <begin position="54"/>
        <end position="73"/>
    </location>
</feature>